<dbReference type="RefSeq" id="WP_048741028.1">
    <property type="nucleotide sequence ID" value="NZ_CP047211.1"/>
</dbReference>
<reference evidence="3" key="1">
    <citation type="journal article" date="2019" name="Int. J. Syst. Evol. Microbiol.">
        <title>The Global Catalogue of Microorganisms (GCM) 10K type strain sequencing project: providing services to taxonomists for standard genome sequencing and annotation.</title>
        <authorList>
            <consortium name="The Broad Institute Genomics Platform"/>
            <consortium name="The Broad Institute Genome Sequencing Center for Infectious Disease"/>
            <person name="Wu L."/>
            <person name="Ma J."/>
        </authorList>
    </citation>
    <scope>NUCLEOTIDE SEQUENCE [LARGE SCALE GENOMIC DNA]</scope>
    <source>
        <strain evidence="3">CCUG 53252</strain>
    </source>
</reference>
<evidence type="ECO:0000313" key="3">
    <source>
        <dbReference type="Proteomes" id="UP001595751"/>
    </source>
</evidence>
<evidence type="ECO:0000256" key="1">
    <source>
        <dbReference type="SAM" id="MobiDB-lite"/>
    </source>
</evidence>
<dbReference type="Pfam" id="PF13822">
    <property type="entry name" value="ACC_epsilon"/>
    <property type="match status" value="1"/>
</dbReference>
<dbReference type="InterPro" id="IPR032716">
    <property type="entry name" value="ACC_epsilon"/>
</dbReference>
<evidence type="ECO:0000313" key="2">
    <source>
        <dbReference type="EMBL" id="MFC3850254.1"/>
    </source>
</evidence>
<comment type="caution">
    <text evidence="2">The sequence shown here is derived from an EMBL/GenBank/DDBJ whole genome shotgun (WGS) entry which is preliminary data.</text>
</comment>
<gene>
    <name evidence="2" type="ORF">ACFORJ_08765</name>
</gene>
<accession>A0ABV7ZPR0</accession>
<name>A0ABV7ZPR0_9CORY</name>
<dbReference type="Proteomes" id="UP001595751">
    <property type="component" value="Unassembled WGS sequence"/>
</dbReference>
<keyword evidence="3" id="KW-1185">Reference proteome</keyword>
<feature type="compositionally biased region" description="Polar residues" evidence="1">
    <location>
        <begin position="71"/>
        <end position="86"/>
    </location>
</feature>
<sequence>MTDNATDTTADNAEGQEAAKAPFLKVLKGNPTDAQVATLAVLFAGMANGAADAGPKGPRNQWGNLDERLQQPLSFNPGSFQNVQFY</sequence>
<proteinExistence type="predicted"/>
<dbReference type="EMBL" id="JBHRZN010000002">
    <property type="protein sequence ID" value="MFC3850254.1"/>
    <property type="molecule type" value="Genomic_DNA"/>
</dbReference>
<protein>
    <submittedName>
        <fullName evidence="2">Acyl-CoA carboxylase subunit epsilon</fullName>
    </submittedName>
</protein>
<organism evidence="2 3">
    <name type="scientific">Corynebacterium hansenii</name>
    <dbReference type="NCBI Taxonomy" id="394964"/>
    <lineage>
        <taxon>Bacteria</taxon>
        <taxon>Bacillati</taxon>
        <taxon>Actinomycetota</taxon>
        <taxon>Actinomycetes</taxon>
        <taxon>Mycobacteriales</taxon>
        <taxon>Corynebacteriaceae</taxon>
        <taxon>Corynebacterium</taxon>
    </lineage>
</organism>
<feature type="region of interest" description="Disordered" evidence="1">
    <location>
        <begin position="49"/>
        <end position="86"/>
    </location>
</feature>